<keyword evidence="2" id="KW-1185">Reference proteome</keyword>
<gene>
    <name evidence="1" type="ORF">AKO1_008132</name>
</gene>
<reference evidence="1 2" key="1">
    <citation type="submission" date="2024-03" db="EMBL/GenBank/DDBJ databases">
        <title>The Acrasis kona genome and developmental transcriptomes reveal deep origins of eukaryotic multicellular pathways.</title>
        <authorList>
            <person name="Sheikh S."/>
            <person name="Fu C.-J."/>
            <person name="Brown M.W."/>
            <person name="Baldauf S.L."/>
        </authorList>
    </citation>
    <scope>NUCLEOTIDE SEQUENCE [LARGE SCALE GENOMIC DNA]</scope>
    <source>
        <strain evidence="1 2">ATCC MYA-3509</strain>
    </source>
</reference>
<dbReference type="AlphaFoldDB" id="A0AAW2YML1"/>
<proteinExistence type="predicted"/>
<dbReference type="EMBL" id="JAOPGA020000427">
    <property type="protein sequence ID" value="KAL0478547.1"/>
    <property type="molecule type" value="Genomic_DNA"/>
</dbReference>
<evidence type="ECO:0000313" key="1">
    <source>
        <dbReference type="EMBL" id="KAL0478547.1"/>
    </source>
</evidence>
<sequence>MPFMSHTNFKILVFLSIVFYTYIKMSRLSTTNHIKFRIIDDMWFLIITGIKNYYHNQGKNGLRSDQRNLLSLFGFVIFNHLSGGSSVKTLQEDFYFSASGNVLLAYFFM</sequence>
<protein>
    <submittedName>
        <fullName evidence="1">Uncharacterized protein</fullName>
    </submittedName>
</protein>
<accession>A0AAW2YML1</accession>
<evidence type="ECO:0000313" key="2">
    <source>
        <dbReference type="Proteomes" id="UP001431209"/>
    </source>
</evidence>
<organism evidence="1 2">
    <name type="scientific">Acrasis kona</name>
    <dbReference type="NCBI Taxonomy" id="1008807"/>
    <lineage>
        <taxon>Eukaryota</taxon>
        <taxon>Discoba</taxon>
        <taxon>Heterolobosea</taxon>
        <taxon>Tetramitia</taxon>
        <taxon>Eutetramitia</taxon>
        <taxon>Acrasidae</taxon>
        <taxon>Acrasis</taxon>
    </lineage>
</organism>
<dbReference type="Proteomes" id="UP001431209">
    <property type="component" value="Unassembled WGS sequence"/>
</dbReference>
<comment type="caution">
    <text evidence="1">The sequence shown here is derived from an EMBL/GenBank/DDBJ whole genome shotgun (WGS) entry which is preliminary data.</text>
</comment>
<name>A0AAW2YML1_9EUKA</name>